<evidence type="ECO:0000256" key="2">
    <source>
        <dbReference type="ARBA" id="ARBA00023125"/>
    </source>
</evidence>
<evidence type="ECO:0000256" key="1">
    <source>
        <dbReference type="ARBA" id="ARBA00023015"/>
    </source>
</evidence>
<dbReference type="InterPro" id="IPR000835">
    <property type="entry name" value="HTH_MarR-typ"/>
</dbReference>
<organism evidence="6 7">
    <name type="scientific">Microbispora cellulosiformans</name>
    <dbReference type="NCBI Taxonomy" id="2614688"/>
    <lineage>
        <taxon>Bacteria</taxon>
        <taxon>Bacillati</taxon>
        <taxon>Actinomycetota</taxon>
        <taxon>Actinomycetes</taxon>
        <taxon>Streptosporangiales</taxon>
        <taxon>Streptosporangiaceae</taxon>
        <taxon>Microbispora</taxon>
    </lineage>
</organism>
<dbReference type="InterPro" id="IPR023187">
    <property type="entry name" value="Tscrpt_reg_MarR-type_CS"/>
</dbReference>
<evidence type="ECO:0000256" key="4">
    <source>
        <dbReference type="SAM" id="MobiDB-lite"/>
    </source>
</evidence>
<evidence type="ECO:0000313" key="6">
    <source>
        <dbReference type="EMBL" id="KAA9376463.1"/>
    </source>
</evidence>
<reference evidence="6 7" key="1">
    <citation type="submission" date="2019-09" db="EMBL/GenBank/DDBJ databases">
        <title>Screening of Novel Bioactive Compounds from Soil-Associated.</title>
        <authorList>
            <person name="Gong X."/>
        </authorList>
    </citation>
    <scope>NUCLEOTIDE SEQUENCE [LARGE SCALE GENOMIC DNA]</scope>
    <source>
        <strain evidence="6 7">Gxj-6</strain>
    </source>
</reference>
<dbReference type="SMART" id="SM00347">
    <property type="entry name" value="HTH_MARR"/>
    <property type="match status" value="1"/>
</dbReference>
<gene>
    <name evidence="6" type="ORF">F5972_23930</name>
</gene>
<dbReference type="PRINTS" id="PR00598">
    <property type="entry name" value="HTHMARR"/>
</dbReference>
<dbReference type="InterPro" id="IPR039422">
    <property type="entry name" value="MarR/SlyA-like"/>
</dbReference>
<dbReference type="InterPro" id="IPR011991">
    <property type="entry name" value="ArsR-like_HTH"/>
</dbReference>
<keyword evidence="2" id="KW-0238">DNA-binding</keyword>
<comment type="caution">
    <text evidence="6">The sequence shown here is derived from an EMBL/GenBank/DDBJ whole genome shotgun (WGS) entry which is preliminary data.</text>
</comment>
<evidence type="ECO:0000256" key="3">
    <source>
        <dbReference type="ARBA" id="ARBA00023163"/>
    </source>
</evidence>
<evidence type="ECO:0000259" key="5">
    <source>
        <dbReference type="PROSITE" id="PS50995"/>
    </source>
</evidence>
<dbReference type="AlphaFoldDB" id="A0A5J5K0M3"/>
<dbReference type="InterPro" id="IPR036388">
    <property type="entry name" value="WH-like_DNA-bd_sf"/>
</dbReference>
<dbReference type="CDD" id="cd00090">
    <property type="entry name" value="HTH_ARSR"/>
    <property type="match status" value="1"/>
</dbReference>
<dbReference type="Pfam" id="PF01047">
    <property type="entry name" value="MarR"/>
    <property type="match status" value="1"/>
</dbReference>
<keyword evidence="1" id="KW-0805">Transcription regulation</keyword>
<name>A0A5J5K0M3_9ACTN</name>
<dbReference type="Proteomes" id="UP000327011">
    <property type="component" value="Unassembled WGS sequence"/>
</dbReference>
<dbReference type="Gene3D" id="1.10.10.10">
    <property type="entry name" value="Winged helix-like DNA-binding domain superfamily/Winged helix DNA-binding domain"/>
    <property type="match status" value="1"/>
</dbReference>
<keyword evidence="7" id="KW-1185">Reference proteome</keyword>
<evidence type="ECO:0000313" key="7">
    <source>
        <dbReference type="Proteomes" id="UP000327011"/>
    </source>
</evidence>
<dbReference type="GO" id="GO:0003677">
    <property type="term" value="F:DNA binding"/>
    <property type="evidence" value="ECO:0007669"/>
    <property type="project" value="UniProtKB-KW"/>
</dbReference>
<dbReference type="GO" id="GO:0003700">
    <property type="term" value="F:DNA-binding transcription factor activity"/>
    <property type="evidence" value="ECO:0007669"/>
    <property type="project" value="InterPro"/>
</dbReference>
<dbReference type="InterPro" id="IPR036390">
    <property type="entry name" value="WH_DNA-bd_sf"/>
</dbReference>
<dbReference type="PROSITE" id="PS01117">
    <property type="entry name" value="HTH_MARR_1"/>
    <property type="match status" value="1"/>
</dbReference>
<dbReference type="EMBL" id="VYTZ01000008">
    <property type="protein sequence ID" value="KAA9376463.1"/>
    <property type="molecule type" value="Genomic_DNA"/>
</dbReference>
<protein>
    <submittedName>
        <fullName evidence="6">Winged helix-turn-helix transcriptional regulator</fullName>
    </submittedName>
</protein>
<feature type="domain" description="HTH marR-type" evidence="5">
    <location>
        <begin position="38"/>
        <end position="169"/>
    </location>
</feature>
<dbReference type="PROSITE" id="PS50995">
    <property type="entry name" value="HTH_MARR_2"/>
    <property type="match status" value="1"/>
</dbReference>
<dbReference type="PANTHER" id="PTHR33164:SF57">
    <property type="entry name" value="MARR-FAMILY TRANSCRIPTIONAL REGULATOR"/>
    <property type="match status" value="1"/>
</dbReference>
<proteinExistence type="predicted"/>
<dbReference type="PANTHER" id="PTHR33164">
    <property type="entry name" value="TRANSCRIPTIONAL REGULATOR, MARR FAMILY"/>
    <property type="match status" value="1"/>
</dbReference>
<dbReference type="RefSeq" id="WP_150936039.1">
    <property type="nucleotide sequence ID" value="NZ_VYTZ01000008.1"/>
</dbReference>
<dbReference type="SUPFAM" id="SSF46785">
    <property type="entry name" value="Winged helix' DNA-binding domain"/>
    <property type="match status" value="1"/>
</dbReference>
<feature type="region of interest" description="Disordered" evidence="4">
    <location>
        <begin position="1"/>
        <end position="27"/>
    </location>
</feature>
<keyword evidence="3" id="KW-0804">Transcription</keyword>
<accession>A0A5J5K0M3</accession>
<sequence>MRETETALRPPTAGEQEGHEGHQSVPEAPQAHEAYCAVERQLAILLRRSQAFSAGMGRKVHPELDPGAYGLLVRIDQSSPMRSSDLAAYLRVGRATISRQLKVLEELGLISRSPDPEDGRAHLLALTEEGHRRLHDARAARQGQLRTLLAAWPEEDVRQLAGMLERFNTLTEGMHP</sequence>
<dbReference type="GO" id="GO:0006950">
    <property type="term" value="P:response to stress"/>
    <property type="evidence" value="ECO:0007669"/>
    <property type="project" value="TreeGrafter"/>
</dbReference>